<accession>A0ABQ1IG53</accession>
<dbReference type="EMBL" id="BMDZ01000020">
    <property type="protein sequence ID" value="GGB38959.1"/>
    <property type="molecule type" value="Genomic_DNA"/>
</dbReference>
<dbReference type="InterPro" id="IPR031321">
    <property type="entry name" value="UCP012641"/>
</dbReference>
<dbReference type="InterPro" id="IPR011201">
    <property type="entry name" value="Zinc-ribbon_6_bact"/>
</dbReference>
<comment type="caution">
    <text evidence="2">The sequence shown here is derived from an EMBL/GenBank/DDBJ whole genome shotgun (WGS) entry which is preliminary data.</text>
</comment>
<organism evidence="2 3">
    <name type="scientific">Tistrella bauzanensis</name>
    <dbReference type="NCBI Taxonomy" id="657419"/>
    <lineage>
        <taxon>Bacteria</taxon>
        <taxon>Pseudomonadati</taxon>
        <taxon>Pseudomonadota</taxon>
        <taxon>Alphaproteobacteria</taxon>
        <taxon>Geminicoccales</taxon>
        <taxon>Geminicoccaceae</taxon>
        <taxon>Tistrella</taxon>
    </lineage>
</organism>
<evidence type="ECO:0000313" key="2">
    <source>
        <dbReference type="EMBL" id="GGB38959.1"/>
    </source>
</evidence>
<evidence type="ECO:0000313" key="3">
    <source>
        <dbReference type="Proteomes" id="UP000603352"/>
    </source>
</evidence>
<name>A0ABQ1IG53_9PROT</name>
<evidence type="ECO:0000259" key="1">
    <source>
        <dbReference type="Pfam" id="PF10005"/>
    </source>
</evidence>
<dbReference type="PIRSF" id="PIRSF012641">
    <property type="entry name" value="UCP012641"/>
    <property type="match status" value="1"/>
</dbReference>
<dbReference type="Pfam" id="PF10005">
    <property type="entry name" value="Zn_ribbon_DZR_6"/>
    <property type="match status" value="1"/>
</dbReference>
<feature type="domain" description="Zinc-ribbon" evidence="1">
    <location>
        <begin position="12"/>
        <end position="103"/>
    </location>
</feature>
<sequence length="372" mass="42032">MSPAPIGSRMKLFACQNCSQTLFFENITCVRCGHWLGYLPDSTTMTSLEDEGDGRWRPLAAPDQMFRFCANAAHDACNWMVPLSSPHPYCKACRLNRTVPDLSVPANVEAWRKLEAAKHRLVYGLLRLGLPVAAKWEDAGIGLAFDFLADAPHHGPEAPKVMTGHADGLITINVAEADDAQREKVRRTMGEPYRTLLGHFRHEIGHFYWDRLVRDGTDSDGGDRLGTFREMFGDEREDYGEALARNYNEGPPTDWQTTFVSTYAASHPWEDFAETWAHYLHIVDTLETAHVHGLHLKPRNILDPTAPADVAIDFDAYRQRDFDSLIDAWLPLTYAVNSLNRSMGQPDLYPFVLAPRVIDKLRFVHDLIRQAA</sequence>
<keyword evidence="3" id="KW-1185">Reference proteome</keyword>
<dbReference type="Proteomes" id="UP000603352">
    <property type="component" value="Unassembled WGS sequence"/>
</dbReference>
<proteinExistence type="predicted"/>
<dbReference type="Pfam" id="PF15887">
    <property type="entry name" value="Peptidase_Mx"/>
    <property type="match status" value="1"/>
</dbReference>
<reference evidence="3" key="1">
    <citation type="journal article" date="2019" name="Int. J. Syst. Evol. Microbiol.">
        <title>The Global Catalogue of Microorganisms (GCM) 10K type strain sequencing project: providing services to taxonomists for standard genome sequencing and annotation.</title>
        <authorList>
            <consortium name="The Broad Institute Genomics Platform"/>
            <consortium name="The Broad Institute Genome Sequencing Center for Infectious Disease"/>
            <person name="Wu L."/>
            <person name="Ma J."/>
        </authorList>
    </citation>
    <scope>NUCLEOTIDE SEQUENCE [LARGE SCALE GENOMIC DNA]</scope>
    <source>
        <strain evidence="3">CGMCC 1.10188</strain>
    </source>
</reference>
<protein>
    <recommendedName>
        <fullName evidence="1">Zinc-ribbon domain-containing protein</fullName>
    </recommendedName>
</protein>
<gene>
    <name evidence="2" type="ORF">GCM10011505_20650</name>
</gene>